<dbReference type="Gene3D" id="1.10.1660.10">
    <property type="match status" value="1"/>
</dbReference>
<name>A0A1C3NTY4_9ACTN</name>
<gene>
    <name evidence="1" type="ORF">FDG2_0556</name>
</gene>
<proteinExistence type="predicted"/>
<evidence type="ECO:0008006" key="3">
    <source>
        <dbReference type="Google" id="ProtNLM"/>
    </source>
</evidence>
<keyword evidence="2" id="KW-1185">Reference proteome</keyword>
<dbReference type="Pfam" id="PF13591">
    <property type="entry name" value="MerR_2"/>
    <property type="match status" value="1"/>
</dbReference>
<accession>A0A1C3NTY4</accession>
<evidence type="ECO:0000313" key="2">
    <source>
        <dbReference type="Proteomes" id="UP000199013"/>
    </source>
</evidence>
<dbReference type="EMBL" id="FLUV01000215">
    <property type="protein sequence ID" value="SBW18173.1"/>
    <property type="molecule type" value="Genomic_DNA"/>
</dbReference>
<dbReference type="Proteomes" id="UP000199013">
    <property type="component" value="Unassembled WGS sequence"/>
</dbReference>
<organism evidence="1 2">
    <name type="scientific">Candidatus Protofrankia californiensis</name>
    <dbReference type="NCBI Taxonomy" id="1839754"/>
    <lineage>
        <taxon>Bacteria</taxon>
        <taxon>Bacillati</taxon>
        <taxon>Actinomycetota</taxon>
        <taxon>Actinomycetes</taxon>
        <taxon>Frankiales</taxon>
        <taxon>Frankiaceae</taxon>
        <taxon>Protofrankia</taxon>
    </lineage>
</organism>
<protein>
    <recommendedName>
        <fullName evidence="3">MerR family transcriptional regulator</fullName>
    </recommendedName>
</protein>
<evidence type="ECO:0000313" key="1">
    <source>
        <dbReference type="EMBL" id="SBW18173.1"/>
    </source>
</evidence>
<reference evidence="2" key="1">
    <citation type="submission" date="2016-02" db="EMBL/GenBank/DDBJ databases">
        <authorList>
            <person name="Wibberg D."/>
        </authorList>
    </citation>
    <scope>NUCLEOTIDE SEQUENCE [LARGE SCALE GENOMIC DNA]</scope>
</reference>
<dbReference type="AlphaFoldDB" id="A0A1C3NTY4"/>
<sequence length="127" mass="13776">MNIRSPSERRAAPPPAAGLRYPLAPTRRLTLETVASRSGLHPDLLRRFVALSLLDASRDATGTLWFAPDAPATIARIQRLRAGLCLNYAAIGLVLDLLDRIDALEAALRSSTPARPRTAARSTPPWT</sequence>